<comment type="caution">
    <text evidence="2">The sequence shown here is derived from an EMBL/GenBank/DDBJ whole genome shotgun (WGS) entry which is preliminary data.</text>
</comment>
<name>A0ABY6UAJ5_BIOOC</name>
<dbReference type="EMBL" id="CABFNS010000780">
    <property type="protein sequence ID" value="VUC28146.1"/>
    <property type="molecule type" value="Genomic_DNA"/>
</dbReference>
<dbReference type="Proteomes" id="UP000766486">
    <property type="component" value="Unassembled WGS sequence"/>
</dbReference>
<protein>
    <submittedName>
        <fullName evidence="2">Uncharacterized protein</fullName>
    </submittedName>
</protein>
<keyword evidence="3" id="KW-1185">Reference proteome</keyword>
<keyword evidence="1" id="KW-0732">Signal</keyword>
<evidence type="ECO:0000313" key="2">
    <source>
        <dbReference type="EMBL" id="VUC28146.1"/>
    </source>
</evidence>
<evidence type="ECO:0000313" key="3">
    <source>
        <dbReference type="Proteomes" id="UP000766486"/>
    </source>
</evidence>
<proteinExistence type="predicted"/>
<evidence type="ECO:0000256" key="1">
    <source>
        <dbReference type="SAM" id="SignalP"/>
    </source>
</evidence>
<reference evidence="2 3" key="1">
    <citation type="submission" date="2019-06" db="EMBL/GenBank/DDBJ databases">
        <authorList>
            <person name="Broberg M."/>
        </authorList>
    </citation>
    <scope>NUCLEOTIDE SEQUENCE [LARGE SCALE GENOMIC DNA]</scope>
</reference>
<feature type="chain" id="PRO_5046211485" evidence="1">
    <location>
        <begin position="20"/>
        <end position="94"/>
    </location>
</feature>
<accession>A0ABY6UAJ5</accession>
<sequence>MHFLNVLVSIFAVTSAVQALDLREFEETRNDMLEARQEYIEKRALFRRLGGPRFCKGDKKPLGCYEAVPGPHDHAQQWRKVGTCSSKAKVGSPC</sequence>
<organism evidence="2 3">
    <name type="scientific">Bionectria ochroleuca</name>
    <name type="common">Gliocladium roseum</name>
    <dbReference type="NCBI Taxonomy" id="29856"/>
    <lineage>
        <taxon>Eukaryota</taxon>
        <taxon>Fungi</taxon>
        <taxon>Dikarya</taxon>
        <taxon>Ascomycota</taxon>
        <taxon>Pezizomycotina</taxon>
        <taxon>Sordariomycetes</taxon>
        <taxon>Hypocreomycetidae</taxon>
        <taxon>Hypocreales</taxon>
        <taxon>Bionectriaceae</taxon>
        <taxon>Clonostachys</taxon>
    </lineage>
</organism>
<gene>
    <name evidence="2" type="ORF">CLO192961_LOCUS225311</name>
</gene>
<feature type="signal peptide" evidence="1">
    <location>
        <begin position="1"/>
        <end position="19"/>
    </location>
</feature>